<dbReference type="EMBL" id="LKAM01000017">
    <property type="protein sequence ID" value="KUM45606.1"/>
    <property type="molecule type" value="Genomic_DNA"/>
</dbReference>
<sequence>MAEPCRLYDSEIRAYCKDIDLLAYTTNFIKRLEGTAIDFSFRDGRSTEYGRSTTLPYIFLLGTYLVGYH</sequence>
<evidence type="ECO:0000313" key="1">
    <source>
        <dbReference type="EMBL" id="KUM45606.1"/>
    </source>
</evidence>
<organism evidence="1">
    <name type="scientific">Picea glauca</name>
    <name type="common">White spruce</name>
    <name type="synonym">Pinus glauca</name>
    <dbReference type="NCBI Taxonomy" id="3330"/>
    <lineage>
        <taxon>Eukaryota</taxon>
        <taxon>Viridiplantae</taxon>
        <taxon>Streptophyta</taxon>
        <taxon>Embryophyta</taxon>
        <taxon>Tracheophyta</taxon>
        <taxon>Spermatophyta</taxon>
        <taxon>Pinopsida</taxon>
        <taxon>Pinidae</taxon>
        <taxon>Conifers I</taxon>
        <taxon>Pinales</taxon>
        <taxon>Pinaceae</taxon>
        <taxon>Picea</taxon>
    </lineage>
</organism>
<gene>
    <name evidence="1" type="ORF">ABT39_MTgene2442</name>
</gene>
<geneLocation type="mitochondrion" evidence="1"/>
<comment type="caution">
    <text evidence="1">The sequence shown here is derived from an EMBL/GenBank/DDBJ whole genome shotgun (WGS) entry which is preliminary data.</text>
</comment>
<keyword evidence="1" id="KW-0496">Mitochondrion</keyword>
<dbReference type="AlphaFoldDB" id="A0A124GMG4"/>
<reference evidence="1" key="1">
    <citation type="journal article" date="2015" name="Genome Biol. Evol.">
        <title>Organellar Genomes of White Spruce (Picea glauca): Assembly and Annotation.</title>
        <authorList>
            <person name="Jackman S.D."/>
            <person name="Warren R.L."/>
            <person name="Gibb E.A."/>
            <person name="Vandervalk B.P."/>
            <person name="Mohamadi H."/>
            <person name="Chu J."/>
            <person name="Raymond A."/>
            <person name="Pleasance S."/>
            <person name="Coope R."/>
            <person name="Wildung M.R."/>
            <person name="Ritland C.E."/>
            <person name="Bousquet J."/>
            <person name="Jones S.J."/>
            <person name="Bohlmann J."/>
            <person name="Birol I."/>
        </authorList>
    </citation>
    <scope>NUCLEOTIDE SEQUENCE [LARGE SCALE GENOMIC DNA]</scope>
    <source>
        <tissue evidence="1">Flushing bud</tissue>
    </source>
</reference>
<proteinExistence type="predicted"/>
<name>A0A124GMG4_PICGL</name>
<protein>
    <submittedName>
        <fullName evidence="1">Uncharacterized protein</fullName>
    </submittedName>
</protein>
<accession>A0A124GMG4</accession>